<dbReference type="InterPro" id="IPR016181">
    <property type="entry name" value="Acyl_CoA_acyltransferase"/>
</dbReference>
<proteinExistence type="predicted"/>
<evidence type="ECO:0000259" key="1">
    <source>
        <dbReference type="Pfam" id="PF00583"/>
    </source>
</evidence>
<keyword evidence="3" id="KW-1185">Reference proteome</keyword>
<dbReference type="CDD" id="cd04301">
    <property type="entry name" value="NAT_SF"/>
    <property type="match status" value="1"/>
</dbReference>
<dbReference type="InterPro" id="IPR000182">
    <property type="entry name" value="GNAT_dom"/>
</dbReference>
<organism evidence="2 3">
    <name type="scientific">Actinomyces israelii</name>
    <dbReference type="NCBI Taxonomy" id="1659"/>
    <lineage>
        <taxon>Bacteria</taxon>
        <taxon>Bacillati</taxon>
        <taxon>Actinomycetota</taxon>
        <taxon>Actinomycetes</taxon>
        <taxon>Actinomycetales</taxon>
        <taxon>Actinomycetaceae</taxon>
        <taxon>Actinomyces</taxon>
    </lineage>
</organism>
<dbReference type="EMBL" id="JAPTMY010000031">
    <property type="protein sequence ID" value="MCZ0858827.1"/>
    <property type="molecule type" value="Genomic_DNA"/>
</dbReference>
<evidence type="ECO:0000313" key="2">
    <source>
        <dbReference type="EMBL" id="MCZ0858827.1"/>
    </source>
</evidence>
<dbReference type="EC" id="2.3.1.-" evidence="2"/>
<dbReference type="Pfam" id="PF00583">
    <property type="entry name" value="Acetyltransf_1"/>
    <property type="match status" value="1"/>
</dbReference>
<dbReference type="SUPFAM" id="SSF55729">
    <property type="entry name" value="Acyl-CoA N-acyltransferases (Nat)"/>
    <property type="match status" value="1"/>
</dbReference>
<reference evidence="2" key="1">
    <citation type="submission" date="2022-10" db="EMBL/GenBank/DDBJ databases">
        <title>Genome sequence of Actinomyces israelii ATCC 10048.</title>
        <authorList>
            <person name="Watt R.M."/>
            <person name="Tong W.M."/>
        </authorList>
    </citation>
    <scope>NUCLEOTIDE SEQUENCE</scope>
    <source>
        <strain evidence="2">ATCC 10048</strain>
    </source>
</reference>
<keyword evidence="2" id="KW-0012">Acyltransferase</keyword>
<dbReference type="GO" id="GO:0016746">
    <property type="term" value="F:acyltransferase activity"/>
    <property type="evidence" value="ECO:0007669"/>
    <property type="project" value="UniProtKB-KW"/>
</dbReference>
<evidence type="ECO:0000313" key="3">
    <source>
        <dbReference type="Proteomes" id="UP001072034"/>
    </source>
</evidence>
<dbReference type="RefSeq" id="WP_268918157.1">
    <property type="nucleotide sequence ID" value="NZ_JAPTMY010000031.1"/>
</dbReference>
<protein>
    <submittedName>
        <fullName evidence="2">GNAT family N-acetyltransferase</fullName>
        <ecNumber evidence="2">2.3.1.-</ecNumber>
    </submittedName>
</protein>
<gene>
    <name evidence="2" type="ORF">OHJ16_12325</name>
</gene>
<feature type="domain" description="N-acetyltransferase" evidence="1">
    <location>
        <begin position="113"/>
        <end position="176"/>
    </location>
</feature>
<sequence>MNDFAPTPPHGASAAGVLVRPAEPGDATRVARLLALRGTSVEEARERAPHMIASLPVLLLALLPAAEAASEEGPAHGQVAGPGDLDDDLLAPVALSGAFPLPERLRASLPEPDDDTEAWMVSGLVVDPVARRRGVGRVLLTAVAGAVRARGPAADLYSVVNATNHASIGLHLVVGFEKVAQLRAFGTVTFEGGRGVLLRRAG</sequence>
<dbReference type="Gene3D" id="3.40.630.30">
    <property type="match status" value="1"/>
</dbReference>
<accession>A0ABT4IAR8</accession>
<comment type="caution">
    <text evidence="2">The sequence shown here is derived from an EMBL/GenBank/DDBJ whole genome shotgun (WGS) entry which is preliminary data.</text>
</comment>
<keyword evidence="2" id="KW-0808">Transferase</keyword>
<name>A0ABT4IAR8_9ACTO</name>
<dbReference type="Proteomes" id="UP001072034">
    <property type="component" value="Unassembled WGS sequence"/>
</dbReference>